<dbReference type="Pfam" id="PF11573">
    <property type="entry name" value="Med23"/>
    <property type="match status" value="2"/>
</dbReference>
<dbReference type="GO" id="GO:0005667">
    <property type="term" value="C:transcription regulator complex"/>
    <property type="evidence" value="ECO:0007669"/>
    <property type="project" value="TreeGrafter"/>
</dbReference>
<name>A0AA36D299_9BILA</name>
<evidence type="ECO:0000313" key="8">
    <source>
        <dbReference type="EMBL" id="CAJ0578264.1"/>
    </source>
</evidence>
<keyword evidence="9" id="KW-1185">Reference proteome</keyword>
<keyword evidence="5" id="KW-0804">Transcription</keyword>
<dbReference type="GO" id="GO:0016592">
    <property type="term" value="C:mediator complex"/>
    <property type="evidence" value="ECO:0007669"/>
    <property type="project" value="TreeGrafter"/>
</dbReference>
<reference evidence="8" key="1">
    <citation type="submission" date="2023-06" db="EMBL/GenBank/DDBJ databases">
        <authorList>
            <person name="Delattre M."/>
        </authorList>
    </citation>
    <scope>NUCLEOTIDE SEQUENCE</scope>
    <source>
        <strain evidence="8">AF72</strain>
    </source>
</reference>
<dbReference type="EMBL" id="CATQJA010002653">
    <property type="protein sequence ID" value="CAJ0578264.1"/>
    <property type="molecule type" value="Genomic_DNA"/>
</dbReference>
<feature type="non-terminal residue" evidence="8">
    <location>
        <position position="1366"/>
    </location>
</feature>
<accession>A0AA36D299</accession>
<evidence type="ECO:0000256" key="5">
    <source>
        <dbReference type="ARBA" id="ARBA00023163"/>
    </source>
</evidence>
<organism evidence="8 9">
    <name type="scientific">Mesorhabditis spiculigera</name>
    <dbReference type="NCBI Taxonomy" id="96644"/>
    <lineage>
        <taxon>Eukaryota</taxon>
        <taxon>Metazoa</taxon>
        <taxon>Ecdysozoa</taxon>
        <taxon>Nematoda</taxon>
        <taxon>Chromadorea</taxon>
        <taxon>Rhabditida</taxon>
        <taxon>Rhabditina</taxon>
        <taxon>Rhabditomorpha</taxon>
        <taxon>Rhabditoidea</taxon>
        <taxon>Rhabditidae</taxon>
        <taxon>Mesorhabditinae</taxon>
        <taxon>Mesorhabditis</taxon>
    </lineage>
</organism>
<dbReference type="PANTHER" id="PTHR12691">
    <property type="entry name" value="MEDIATOR OF RNA POLYMERASE II TRANSCRIPTION SUBUNIT 23"/>
    <property type="match status" value="1"/>
</dbReference>
<comment type="subcellular location">
    <subcellularLocation>
        <location evidence="1">Nucleus</location>
    </subcellularLocation>
</comment>
<keyword evidence="4" id="KW-0805">Transcription regulation</keyword>
<evidence type="ECO:0000256" key="3">
    <source>
        <dbReference type="ARBA" id="ARBA00019696"/>
    </source>
</evidence>
<evidence type="ECO:0000256" key="1">
    <source>
        <dbReference type="ARBA" id="ARBA00004123"/>
    </source>
</evidence>
<dbReference type="PANTHER" id="PTHR12691:SF10">
    <property type="entry name" value="MEDIATOR OF RNA POLYMERASE II TRANSCRIPTION SUBUNIT 23"/>
    <property type="match status" value="1"/>
</dbReference>
<dbReference type="GO" id="GO:0006357">
    <property type="term" value="P:regulation of transcription by RNA polymerase II"/>
    <property type="evidence" value="ECO:0007669"/>
    <property type="project" value="TreeGrafter"/>
</dbReference>
<evidence type="ECO:0000313" key="9">
    <source>
        <dbReference type="Proteomes" id="UP001177023"/>
    </source>
</evidence>
<dbReference type="Proteomes" id="UP001177023">
    <property type="component" value="Unassembled WGS sequence"/>
</dbReference>
<evidence type="ECO:0000256" key="7">
    <source>
        <dbReference type="ARBA" id="ARBA00031961"/>
    </source>
</evidence>
<evidence type="ECO:0000256" key="2">
    <source>
        <dbReference type="ARBA" id="ARBA00010222"/>
    </source>
</evidence>
<evidence type="ECO:0000256" key="4">
    <source>
        <dbReference type="ARBA" id="ARBA00023015"/>
    </source>
</evidence>
<evidence type="ECO:0000256" key="6">
    <source>
        <dbReference type="ARBA" id="ARBA00023242"/>
    </source>
</evidence>
<proteinExistence type="inferred from homology"/>
<gene>
    <name evidence="8" type="ORF">MSPICULIGERA_LOCUS16523</name>
</gene>
<dbReference type="GO" id="GO:0010628">
    <property type="term" value="P:positive regulation of gene expression"/>
    <property type="evidence" value="ECO:0007669"/>
    <property type="project" value="TreeGrafter"/>
</dbReference>
<sequence>MSANQAQEIEARVQHGAKTARETIPRIRQLIQHQLSYHDVKRVFWEMCSPAPENDEYLVVTICEIVGKMNKEEKMIAVSDMTQLVMEDYEYRMEKELLVDKIFKKAWERGDISANLCFEGLAITGDFTMQTPLNSQKYAWIRDNLDAIDYKGVRTLFGKLVRATGRLPQVLSPDQRRSLVPVEEILLHIMDRRNNCLPSLFVMSELQRDTSKFFVLPRLAAAATRFENSYRPTAELTQITGRPFLFPLPGHPMYTYSAPAWRITPGDTHIAPRAQLPSRIEFCEPQSYTVYAIRKQPRVFRDQVMMCFRMVRSEHGNKAEFTTIIAKLVLDALAEAEALSPDEELPRYQWENIHHIVAQEMQLPTPQISTQTLLHILAGVIKKSGFRRGLGELKWLLLQIATLSKNIEELMGDVVKLWEACRDPGEPAFTAASDHPARMVKYLAAASMWLYLEGRKIPDFQMPADDDLHQQLRFVRQEWPQNAGGAGGDGLMAVCLNTQRNESPLFKEMYHKFVTGPGQPDTPFLLSYGRQAVAKLEPWSVEFFDSLTLRAKTLATFQFVQLFTSRQPRPDRVQSPALVAPLYFALEHLVIRSCWWVPWNETMAVIGRIMCKSNVWQHLLETHGFTHFFLPPSGPPRPPAEALPICPEAVRLLLTNWFHVFKISAHGDNKRNQTGDPPEEILKQFLYKYPMPKSQFAAFPPFIQELNDTLDMTAYNAQSYEEHGQLGHRVGEDFIRLNVPDVDVIINFYRTCKQQPSMNWGIFPPWKISLCVAFRCFQCPHDQTRLHCFSVVLMEMMPMELVLAVNTLADYVLWLIAIEEQNQHALVQEIVEILDRMLWQYHFFTLDRLMLALAVHPTSDDASKWGIYLLWQLLTMPNFQERARYYAHSMSPSFLPIGPDFCQKLVDFHKRFPELTHREMAQWGHERMVQGSANTHPQVNPQLHMPLYYSSVIDRILPACDFILGRVIELDKQLPDDVFTGMLNVLAPLYKFHPYPITFVYNTLFCLHDIVTQDTRARQLTTAIIRDQHPFTASFTQSNHTNAPLSVIILELAQRFSDATEFVLKPPEFVAPDWRFAEFAPGVHTVTLACIELMASPHSPEKIVQGMISTLCTMQLKRPHQVLNALSQFLNALPAAYGMRLANEVIAVLDELIADKSPESPSLSQVAFSYFEEDAIFMKCTKYTAVIALAHAYWFQSNLSLFLDVLAYFEKEVFQEGRIEKMGERELFFMVRLLVPTLQRCYDIRERSAPDLEQGYRWKDCMTIIQFYYLIVGEVSSHIDRPLEYEDALCDLFYHFKYLYVGDYVNTEPGVDATYSKMHSSMREKLRYIIPSGTEEEVIDDSSATIRLAPKISVDITQQQGAGLGS</sequence>
<comment type="caution">
    <text evidence="8">The sequence shown here is derived from an EMBL/GenBank/DDBJ whole genome shotgun (WGS) entry which is preliminary data.</text>
</comment>
<comment type="similarity">
    <text evidence="2">Belongs to the Mediator complex subunit 23 family.</text>
</comment>
<protein>
    <recommendedName>
        <fullName evidence="3">Mediator of RNA polymerase II transcription subunit 23</fullName>
    </recommendedName>
    <alternativeName>
        <fullName evidence="7">Mediator complex subunit 23</fullName>
    </alternativeName>
</protein>
<dbReference type="InterPro" id="IPR021629">
    <property type="entry name" value="Mediator_Med23"/>
</dbReference>
<keyword evidence="6" id="KW-0539">Nucleus</keyword>